<reference evidence="1" key="1">
    <citation type="submission" date="2019-04" db="EMBL/GenBank/DDBJ databases">
        <title>Microbes associate with the intestines of laboratory mice.</title>
        <authorList>
            <person name="Navarre W."/>
            <person name="Wong E."/>
            <person name="Huang K."/>
            <person name="Tropini C."/>
            <person name="Ng K."/>
            <person name="Yu B."/>
        </authorList>
    </citation>
    <scope>NUCLEOTIDE SEQUENCE</scope>
    <source>
        <strain evidence="1">NM04_E33</strain>
    </source>
</reference>
<proteinExistence type="predicted"/>
<evidence type="ECO:0000313" key="1">
    <source>
        <dbReference type="EMBL" id="TGY76498.1"/>
    </source>
</evidence>
<dbReference type="EMBL" id="SRYB01000039">
    <property type="protein sequence ID" value="TGY76498.1"/>
    <property type="molecule type" value="Genomic_DNA"/>
</dbReference>
<accession>A0AC61RDQ1</accession>
<comment type="caution">
    <text evidence="1">The sequence shown here is derived from an EMBL/GenBank/DDBJ whole genome shotgun (WGS) entry which is preliminary data.</text>
</comment>
<name>A0AC61RDQ1_9BACT</name>
<keyword evidence="2" id="KW-1185">Reference proteome</keyword>
<evidence type="ECO:0000313" key="2">
    <source>
        <dbReference type="Proteomes" id="UP000306319"/>
    </source>
</evidence>
<gene>
    <name evidence="1" type="ORF">E5331_17920</name>
</gene>
<protein>
    <submittedName>
        <fullName evidence="1">Uncharacterized protein</fullName>
    </submittedName>
</protein>
<sequence>MDYMQGKRSVLSFVGRLFHSWKFGTEIPGSGYPESAVFRRHIIIPLAVAAISGFGSMAQGIPPMLTSEYDQSYPYDKKCPYNSAAGCGAVAIAQILRYYGMPSHGYGEMSYYSTYLMDSVKVNFEEMKFDWDLLSDRYEEGDFSDASADAVASVVFASGAAMYSNYGSSTSVGNYAKMMYGLQHYLHISPDSRYLQRKYYTTAEWLEMLNGNLSEGHPVFYRGSWKFKGGNVGHMFVIDGRDDDGNYHVNFGHGGRQDKYVDIETINQTGLYPGGRGICYNCEQAMVINCYPTPDHAGYPLQVCMSDESVILNRDKTLQDIEVSLGEDFKLSCRLRNVSHDKTRISFGWWLMKDGDPVTQLSNNSYTLRAGYTFTEPVHIRMHLPSELADGSYELRLYSKSPLAPDWREVWENAPSVVSVLVENGFCRITVPDHHSGDPNLMLADSIEELESDYNKQNRDHIYRVHIVNGTTNNFEDIVRIEVSTDQGDMKYDTVLPIYSQTDTEFHINVPDHIFDLEGKTVQALRAYYYDKDSDAFHEITKDGHLAASLLLTDDTAAVRVYSMNGVLMYESSGSCVSEEYGQFLRTLPKGIYIVKEGKKVRKIAI</sequence>
<organism evidence="1 2">
    <name type="scientific">Lepagella muris</name>
    <dbReference type="NCBI Taxonomy" id="3032870"/>
    <lineage>
        <taxon>Bacteria</taxon>
        <taxon>Pseudomonadati</taxon>
        <taxon>Bacteroidota</taxon>
        <taxon>Bacteroidia</taxon>
        <taxon>Bacteroidales</taxon>
        <taxon>Muribaculaceae</taxon>
        <taxon>Lepagella</taxon>
    </lineage>
</organism>
<dbReference type="Proteomes" id="UP000306319">
    <property type="component" value="Unassembled WGS sequence"/>
</dbReference>